<accession>A0A176WGN0</accession>
<evidence type="ECO:0000313" key="2">
    <source>
        <dbReference type="EMBL" id="OAE31306.1"/>
    </source>
</evidence>
<dbReference type="Gene3D" id="3.10.129.10">
    <property type="entry name" value="Hotdog Thioesterase"/>
    <property type="match status" value="1"/>
</dbReference>
<dbReference type="EMBL" id="LVLJ01001129">
    <property type="protein sequence ID" value="OAE31306.1"/>
    <property type="molecule type" value="Genomic_DNA"/>
</dbReference>
<dbReference type="Proteomes" id="UP000077202">
    <property type="component" value="Unassembled WGS sequence"/>
</dbReference>
<dbReference type="PANTHER" id="PTHR43437:SF3">
    <property type="entry name" value="HYDROXYACYL-THIOESTER DEHYDRATASE TYPE 2, MITOCHONDRIAL"/>
    <property type="match status" value="1"/>
</dbReference>
<keyword evidence="3" id="KW-1185">Reference proteome</keyword>
<reference evidence="2" key="1">
    <citation type="submission" date="2016-03" db="EMBL/GenBank/DDBJ databases">
        <title>Mechanisms controlling the formation of the plant cell surface in tip-growing cells are functionally conserved among land plants.</title>
        <authorList>
            <person name="Honkanen S."/>
            <person name="Jones V.A."/>
            <person name="Morieri G."/>
            <person name="Champion C."/>
            <person name="Hetherington A.J."/>
            <person name="Kelly S."/>
            <person name="Saint-Marcoux D."/>
            <person name="Proust H."/>
            <person name="Prescott H."/>
            <person name="Dolan L."/>
        </authorList>
    </citation>
    <scope>NUCLEOTIDE SEQUENCE [LARGE SCALE GENOMIC DNA]</scope>
    <source>
        <tissue evidence="2">Whole gametophyte</tissue>
    </source>
</reference>
<evidence type="ECO:0000313" key="3">
    <source>
        <dbReference type="Proteomes" id="UP000077202"/>
    </source>
</evidence>
<name>A0A176WGN0_MARPO</name>
<dbReference type="SUPFAM" id="SSF54637">
    <property type="entry name" value="Thioesterase/thiol ester dehydrase-isomerase"/>
    <property type="match status" value="1"/>
</dbReference>
<dbReference type="GO" id="GO:0006633">
    <property type="term" value="P:fatty acid biosynthetic process"/>
    <property type="evidence" value="ECO:0007669"/>
    <property type="project" value="TreeGrafter"/>
</dbReference>
<dbReference type="GO" id="GO:0005739">
    <property type="term" value="C:mitochondrion"/>
    <property type="evidence" value="ECO:0007669"/>
    <property type="project" value="TreeGrafter"/>
</dbReference>
<dbReference type="InterPro" id="IPR050965">
    <property type="entry name" value="UPF0336/Enoyl-CoA_hydratase"/>
</dbReference>
<dbReference type="InterPro" id="IPR002539">
    <property type="entry name" value="MaoC-like_dom"/>
</dbReference>
<dbReference type="Pfam" id="PF01575">
    <property type="entry name" value="MaoC_dehydratas"/>
    <property type="match status" value="1"/>
</dbReference>
<dbReference type="GO" id="GO:0019171">
    <property type="term" value="F:(3R)-hydroxyacyl-[acyl-carrier-protein] dehydratase activity"/>
    <property type="evidence" value="ECO:0007669"/>
    <property type="project" value="TreeGrafter"/>
</dbReference>
<dbReference type="PANTHER" id="PTHR43437">
    <property type="entry name" value="HYDROXYACYL-THIOESTER DEHYDRATASE TYPE 2, MITOCHONDRIAL-RELATED"/>
    <property type="match status" value="1"/>
</dbReference>
<feature type="domain" description="MaoC-like" evidence="1">
    <location>
        <begin position="131"/>
        <end position="233"/>
    </location>
</feature>
<sequence>MTDSSPVPSLLNLAIDRAAANIEKFPTFTFVPDHIVAILFEKTLESSKLNDAILKKFLETDNNWVRKRVKDLGIRPANRPVLPTGEMLQCSTRRKKMKGKNVLKVARGHVSLWEQQLRALSTAASTEKLSQGTKLSQRCSFSAADVTSYCRLTGDSNPIHTSTSAAQDAGFSGCVVPGMLCGSLFPAIIGSRFAGAVYVSQTLTFKAPVAVDEYLIAEVEVTAIQNLRRNAKITFSTRCFTDENERLLVEGQAVALLPLIKDLG</sequence>
<protein>
    <recommendedName>
        <fullName evidence="1">MaoC-like domain-containing protein</fullName>
    </recommendedName>
</protein>
<evidence type="ECO:0000259" key="1">
    <source>
        <dbReference type="Pfam" id="PF01575"/>
    </source>
</evidence>
<dbReference type="AlphaFoldDB" id="A0A176WGN0"/>
<organism evidence="2 3">
    <name type="scientific">Marchantia polymorpha subsp. ruderalis</name>
    <dbReference type="NCBI Taxonomy" id="1480154"/>
    <lineage>
        <taxon>Eukaryota</taxon>
        <taxon>Viridiplantae</taxon>
        <taxon>Streptophyta</taxon>
        <taxon>Embryophyta</taxon>
        <taxon>Marchantiophyta</taxon>
        <taxon>Marchantiopsida</taxon>
        <taxon>Marchantiidae</taxon>
        <taxon>Marchantiales</taxon>
        <taxon>Marchantiaceae</taxon>
        <taxon>Marchantia</taxon>
    </lineage>
</organism>
<dbReference type="InterPro" id="IPR029069">
    <property type="entry name" value="HotDog_dom_sf"/>
</dbReference>
<gene>
    <name evidence="2" type="ORF">AXG93_1962s1630</name>
</gene>
<comment type="caution">
    <text evidence="2">The sequence shown here is derived from an EMBL/GenBank/DDBJ whole genome shotgun (WGS) entry which is preliminary data.</text>
</comment>
<proteinExistence type="predicted"/>